<evidence type="ECO:0000256" key="1">
    <source>
        <dbReference type="SAM" id="MobiDB-lite"/>
    </source>
</evidence>
<evidence type="ECO:0000313" key="4">
    <source>
        <dbReference type="EMBL" id="CAD8094824.1"/>
    </source>
</evidence>
<gene>
    <name evidence="4" type="ORF">PSON_ATCC_30995.1.T0630085</name>
</gene>
<dbReference type="PANTHER" id="PTHR45689:SF5">
    <property type="entry name" value="I[[H]] CHANNEL, ISOFORM E"/>
    <property type="match status" value="1"/>
</dbReference>
<evidence type="ECO:0000259" key="3">
    <source>
        <dbReference type="PROSITE" id="PS50042"/>
    </source>
</evidence>
<feature type="transmembrane region" description="Helical" evidence="2">
    <location>
        <begin position="210"/>
        <end position="232"/>
    </location>
</feature>
<feature type="region of interest" description="Disordered" evidence="1">
    <location>
        <begin position="752"/>
        <end position="782"/>
    </location>
</feature>
<dbReference type="PANTHER" id="PTHR45689">
    <property type="entry name" value="I[[H]] CHANNEL, ISOFORM E"/>
    <property type="match status" value="1"/>
</dbReference>
<protein>
    <recommendedName>
        <fullName evidence="3">Cyclic nucleotide-binding domain-containing protein</fullName>
    </recommendedName>
</protein>
<dbReference type="Pfam" id="PF07885">
    <property type="entry name" value="Ion_trans_2"/>
    <property type="match status" value="1"/>
</dbReference>
<feature type="compositionally biased region" description="Polar residues" evidence="1">
    <location>
        <begin position="765"/>
        <end position="782"/>
    </location>
</feature>
<dbReference type="OrthoDB" id="297496at2759"/>
<organism evidence="4 5">
    <name type="scientific">Paramecium sonneborni</name>
    <dbReference type="NCBI Taxonomy" id="65129"/>
    <lineage>
        <taxon>Eukaryota</taxon>
        <taxon>Sar</taxon>
        <taxon>Alveolata</taxon>
        <taxon>Ciliophora</taxon>
        <taxon>Intramacronucleata</taxon>
        <taxon>Oligohymenophorea</taxon>
        <taxon>Peniculida</taxon>
        <taxon>Parameciidae</taxon>
        <taxon>Paramecium</taxon>
    </lineage>
</organism>
<dbReference type="PROSITE" id="PS50042">
    <property type="entry name" value="CNMP_BINDING_3"/>
    <property type="match status" value="1"/>
</dbReference>
<dbReference type="CDD" id="cd00038">
    <property type="entry name" value="CAP_ED"/>
    <property type="match status" value="1"/>
</dbReference>
<feature type="domain" description="Cyclic nucleotide-binding" evidence="3">
    <location>
        <begin position="531"/>
        <end position="596"/>
    </location>
</feature>
<keyword evidence="2" id="KW-1133">Transmembrane helix</keyword>
<dbReference type="Proteomes" id="UP000692954">
    <property type="component" value="Unassembled WGS sequence"/>
</dbReference>
<feature type="transmembrane region" description="Helical" evidence="2">
    <location>
        <begin position="357"/>
        <end position="377"/>
    </location>
</feature>
<feature type="transmembrane region" description="Helical" evidence="2">
    <location>
        <begin position="178"/>
        <end position="198"/>
    </location>
</feature>
<keyword evidence="2" id="KW-0472">Membrane</keyword>
<keyword evidence="2" id="KW-0812">Transmembrane</keyword>
<dbReference type="InterPro" id="IPR051413">
    <property type="entry name" value="K/Na_HCN_channel"/>
</dbReference>
<dbReference type="GO" id="GO:0035725">
    <property type="term" value="P:sodium ion transmembrane transport"/>
    <property type="evidence" value="ECO:0007669"/>
    <property type="project" value="TreeGrafter"/>
</dbReference>
<dbReference type="GO" id="GO:0098855">
    <property type="term" value="C:HCN channel complex"/>
    <property type="evidence" value="ECO:0007669"/>
    <property type="project" value="TreeGrafter"/>
</dbReference>
<dbReference type="GO" id="GO:0003254">
    <property type="term" value="P:regulation of membrane depolarization"/>
    <property type="evidence" value="ECO:0007669"/>
    <property type="project" value="TreeGrafter"/>
</dbReference>
<dbReference type="Pfam" id="PF00027">
    <property type="entry name" value="cNMP_binding"/>
    <property type="match status" value="1"/>
</dbReference>
<dbReference type="EMBL" id="CAJJDN010000063">
    <property type="protein sequence ID" value="CAD8094824.1"/>
    <property type="molecule type" value="Genomic_DNA"/>
</dbReference>
<dbReference type="AlphaFoldDB" id="A0A8S1P1Z3"/>
<feature type="region of interest" description="Disordered" evidence="1">
    <location>
        <begin position="1"/>
        <end position="25"/>
    </location>
</feature>
<name>A0A8S1P1Z3_9CILI</name>
<feature type="compositionally biased region" description="Basic and acidic residues" evidence="1">
    <location>
        <begin position="10"/>
        <end position="22"/>
    </location>
</feature>
<sequence length="892" mass="104721">MSLLNFESKQNTRDYEKDKLGPDKTSIMINPKQGSNSEIQFYSDISVIDSNRPVQQSCLIRPIAQLKKENSGKQLRFNTSQKTVKIDQQVEKKTSNFGKNVQKIDENIKTIQERFWSNLQDAAYIWRKNIFNFNKDVINSLFSDDSKEQNNGEIKNSHQGILSLKIEVLLPQQLFVRLWDLIALVITAITLWISSFVATFNLFNQVQYRIMIYSFIIFFWIDAFIICHKAIILQGELVLNKRIIIQQYLRSHVFGDIINCLIWIIQLSHIDDIHARQLLSLIQTVFIIIRLYSRLNNYIDCLYMSGSLSELIDLIILINCISFCIHIFACYWTYIGFATENTGMNWLIKNEIENKEYYIQYNIAIYWATMTMVTVGYGDVTAGNQYEILYSNFAMFISSLIFAYSMNSIGIIIKNIQVSSSFYKKNLILMNTYMKNNLVSDSIQNRVRNFLKYQAENNQQTNAQDIHNIIEDFPSLLQEELKQDIKLRILKQIKLFDIFSEKIKYAAANKLQYGSCIPNDVLFDNQINNDNSLYFIEKGEVIIQESRTKKQLETYKCGTYFGQYQFFTNRSSPIRAVSQTYTQIYKISRKDFLQILNRSQIDFETYHNIKDQLLINQDLRIINLKCNMCSKFTHLNIYCPIISYKPNLERLIKAEYFIKQQRKKITRLDRQKINALNEYENIVTSVSIYQQQEFHLQSQNNYDKTSQDQIESQQNLIKQNQPNQPSLSHLNVSSEKQQQFFHTQYSLGSQLQKSQSKQLHNKKSIGSQNNENRKSSSNNFDLENNVVPTQVYKLATKNGFQTSDLMEGQFQVENCDIDIALKTLIYLPQNHISVVIAQSNQRRNKSKQSSLNYKYTLFYKVARFCKLEKLVSQNTLKKKRYLMKNIQKKEQQ</sequence>
<evidence type="ECO:0000256" key="2">
    <source>
        <dbReference type="SAM" id="Phobius"/>
    </source>
</evidence>
<feature type="transmembrane region" description="Helical" evidence="2">
    <location>
        <begin position="276"/>
        <end position="293"/>
    </location>
</feature>
<keyword evidence="5" id="KW-1185">Reference proteome</keyword>
<dbReference type="InterPro" id="IPR013099">
    <property type="entry name" value="K_chnl_dom"/>
</dbReference>
<dbReference type="GO" id="GO:0005249">
    <property type="term" value="F:voltage-gated potassium channel activity"/>
    <property type="evidence" value="ECO:0007669"/>
    <property type="project" value="TreeGrafter"/>
</dbReference>
<reference evidence="4" key="1">
    <citation type="submission" date="2021-01" db="EMBL/GenBank/DDBJ databases">
        <authorList>
            <consortium name="Genoscope - CEA"/>
            <person name="William W."/>
        </authorList>
    </citation>
    <scope>NUCLEOTIDE SEQUENCE</scope>
</reference>
<accession>A0A8S1P1Z3</accession>
<comment type="caution">
    <text evidence="4">The sequence shown here is derived from an EMBL/GenBank/DDBJ whole genome shotgun (WGS) entry which is preliminary data.</text>
</comment>
<feature type="transmembrane region" description="Helical" evidence="2">
    <location>
        <begin position="389"/>
        <end position="413"/>
    </location>
</feature>
<dbReference type="InterPro" id="IPR000595">
    <property type="entry name" value="cNMP-bd_dom"/>
</dbReference>
<proteinExistence type="predicted"/>
<feature type="transmembrane region" description="Helical" evidence="2">
    <location>
        <begin position="314"/>
        <end position="337"/>
    </location>
</feature>
<evidence type="ECO:0000313" key="5">
    <source>
        <dbReference type="Proteomes" id="UP000692954"/>
    </source>
</evidence>